<dbReference type="InterPro" id="IPR012296">
    <property type="entry name" value="Nuclease_put_TT1808"/>
</dbReference>
<dbReference type="Gene3D" id="3.90.1570.10">
    <property type="entry name" value="tt1808, chain A"/>
    <property type="match status" value="1"/>
</dbReference>
<dbReference type="EMBL" id="LGCI01000010">
    <property type="protein sequence ID" value="KOY80581.1"/>
    <property type="molecule type" value="Genomic_DNA"/>
</dbReference>
<dbReference type="InterPro" id="IPR011335">
    <property type="entry name" value="Restrct_endonuc-II-like"/>
</dbReference>
<dbReference type="SUPFAM" id="SSF52980">
    <property type="entry name" value="Restriction endonuclease-like"/>
    <property type="match status" value="1"/>
</dbReference>
<evidence type="ECO:0000259" key="1">
    <source>
        <dbReference type="Pfam" id="PF05685"/>
    </source>
</evidence>
<reference evidence="2 3" key="1">
    <citation type="submission" date="2015-07" db="EMBL/GenBank/DDBJ databases">
        <title>Genome sequencing project for genomic taxonomy and phylogenomics of Bacillus-like bacteria.</title>
        <authorList>
            <person name="Liu B."/>
            <person name="Wang J."/>
            <person name="Zhu Y."/>
            <person name="Liu G."/>
            <person name="Chen Q."/>
            <person name="Chen Z."/>
            <person name="Che J."/>
            <person name="Ge C."/>
            <person name="Shi H."/>
            <person name="Pan Z."/>
            <person name="Liu X."/>
        </authorList>
    </citation>
    <scope>NUCLEOTIDE SEQUENCE [LARGE SCALE GENOMIC DNA]</scope>
    <source>
        <strain evidence="2 3">DSM 54</strain>
    </source>
</reference>
<sequence>MDVKGDEEMKANEQFIEPRYEIVSGQTIMMSPRPTLNHNIVITNLAVVFDKYLDGKKCRYFTDGVDVHLDEKNRVIPDSMIVCNPDIMKPNGIYGTPDLMVEVLSPSTARHDKIRKKALYEKHGVKEYWIIDPVAKSIEVYLLKDSKYDLDNVYTVIPDWDWSEMTEEEKAEVVLTFKVSLYDDFIIDIKDIFKNVMTY</sequence>
<dbReference type="AlphaFoldDB" id="A0A0N0CUN5"/>
<proteinExistence type="predicted"/>
<dbReference type="InterPro" id="IPR008538">
    <property type="entry name" value="Uma2"/>
</dbReference>
<feature type="domain" description="Putative restriction endonuclease" evidence="1">
    <location>
        <begin position="17"/>
        <end position="153"/>
    </location>
</feature>
<gene>
    <name evidence="2" type="ORF">ADM90_15335</name>
</gene>
<dbReference type="PANTHER" id="PTHR36558">
    <property type="entry name" value="GLR1098 PROTEIN"/>
    <property type="match status" value="1"/>
</dbReference>
<name>A0A0N0CUN5_9BACI</name>
<dbReference type="CDD" id="cd06260">
    <property type="entry name" value="DUF820-like"/>
    <property type="match status" value="1"/>
</dbReference>
<evidence type="ECO:0000313" key="3">
    <source>
        <dbReference type="Proteomes" id="UP000037977"/>
    </source>
</evidence>
<dbReference type="PATRIC" id="fig|33935.3.peg.1797"/>
<protein>
    <recommendedName>
        <fullName evidence="1">Putative restriction endonuclease domain-containing protein</fullName>
    </recommendedName>
</protein>
<dbReference type="PANTHER" id="PTHR36558:SF1">
    <property type="entry name" value="RESTRICTION ENDONUCLEASE DOMAIN-CONTAINING PROTEIN-RELATED"/>
    <property type="match status" value="1"/>
</dbReference>
<comment type="caution">
    <text evidence="2">The sequence shown here is derived from an EMBL/GenBank/DDBJ whole genome shotgun (WGS) entry which is preliminary data.</text>
</comment>
<accession>A0A0N0CUN5</accession>
<organism evidence="2 3">
    <name type="scientific">Lysinibacillus macroides</name>
    <dbReference type="NCBI Taxonomy" id="33935"/>
    <lineage>
        <taxon>Bacteria</taxon>
        <taxon>Bacillati</taxon>
        <taxon>Bacillota</taxon>
        <taxon>Bacilli</taxon>
        <taxon>Bacillales</taxon>
        <taxon>Bacillaceae</taxon>
        <taxon>Lysinibacillus</taxon>
    </lineage>
</organism>
<dbReference type="OrthoDB" id="9808428at2"/>
<dbReference type="Pfam" id="PF05685">
    <property type="entry name" value="Uma2"/>
    <property type="match status" value="1"/>
</dbReference>
<keyword evidence="3" id="KW-1185">Reference proteome</keyword>
<evidence type="ECO:0000313" key="2">
    <source>
        <dbReference type="EMBL" id="KOY80581.1"/>
    </source>
</evidence>
<dbReference type="Proteomes" id="UP000037977">
    <property type="component" value="Unassembled WGS sequence"/>
</dbReference>